<dbReference type="AlphaFoldDB" id="A0A3L2MLE7"/>
<proteinExistence type="predicted"/>
<dbReference type="InterPro" id="IPR004919">
    <property type="entry name" value="GmrSD_N"/>
</dbReference>
<dbReference type="Pfam" id="PF03235">
    <property type="entry name" value="GmrSD_N"/>
    <property type="match status" value="1"/>
</dbReference>
<accession>A0A3L2MLE7</accession>
<sequence length="173" mass="20146">MSNRIRNAQIFDARTGEYPVDMYIRWIIGGELDFDANYQREYVWGHEEQQSFLNVVISGFPIGSVALAKAPDWYSRELPYIEVVDGKQRLTTLKKFITNEIPIILADGSLYWRDMTRAEQLAFGRRSLPAIVLDEVTYKDRLAYFMAVNFTGVPQSEEHKRHVMQLMEMETAQ</sequence>
<dbReference type="PANTHER" id="PTHR39639">
    <property type="entry name" value="CHROMOSOME 16, WHOLE GENOME SHOTGUN SEQUENCE"/>
    <property type="match status" value="1"/>
</dbReference>
<protein>
    <submittedName>
        <fullName evidence="2">DUF262 domain-containing protein</fullName>
    </submittedName>
</protein>
<name>A0A3L2MLE7_SALER</name>
<dbReference type="PANTHER" id="PTHR39639:SF1">
    <property type="entry name" value="DUF262 DOMAIN-CONTAINING PROTEIN"/>
    <property type="match status" value="1"/>
</dbReference>
<comment type="caution">
    <text evidence="2">The sequence shown here is derived from an EMBL/GenBank/DDBJ whole genome shotgun (WGS) entry which is preliminary data.</text>
</comment>
<evidence type="ECO:0000313" key="2">
    <source>
        <dbReference type="EMBL" id="MHS97075.1"/>
    </source>
</evidence>
<organism evidence="2">
    <name type="scientific">Salmonella enterica</name>
    <name type="common">Salmonella choleraesuis</name>
    <dbReference type="NCBI Taxonomy" id="28901"/>
    <lineage>
        <taxon>Bacteria</taxon>
        <taxon>Pseudomonadati</taxon>
        <taxon>Pseudomonadota</taxon>
        <taxon>Gammaproteobacteria</taxon>
        <taxon>Enterobacterales</taxon>
        <taxon>Enterobacteriaceae</taxon>
        <taxon>Salmonella</taxon>
    </lineage>
</organism>
<feature type="domain" description="GmrSD restriction endonucleases N-terminal" evidence="1">
    <location>
        <begin position="37"/>
        <end position="110"/>
    </location>
</feature>
<dbReference type="Proteomes" id="UP000839513">
    <property type="component" value="Unassembled WGS sequence"/>
</dbReference>
<dbReference type="EMBL" id="RNUA01000008">
    <property type="protein sequence ID" value="MHS97075.1"/>
    <property type="molecule type" value="Genomic_DNA"/>
</dbReference>
<gene>
    <name evidence="2" type="ORF">EEN88_04150</name>
</gene>
<reference evidence="2" key="1">
    <citation type="submission" date="2018-11" db="EMBL/GenBank/DDBJ databases">
        <authorList>
            <consortium name="PulseNet: The National Subtyping Network for Foodborne Disease Surveillance"/>
            <person name="Tarr C.L."/>
            <person name="Trees E."/>
            <person name="Katz L.S."/>
            <person name="Carleton-Romer H.A."/>
            <person name="Stroika S."/>
            <person name="Kucerova Z."/>
            <person name="Roache K.F."/>
            <person name="Sabol A.L."/>
            <person name="Besser J."/>
            <person name="Gerner-Smidt P."/>
        </authorList>
    </citation>
    <scope>NUCLEOTIDE SEQUENCE [LARGE SCALE GENOMIC DNA]</scope>
    <source>
        <strain evidence="2">PNUSAS059687</strain>
    </source>
</reference>
<evidence type="ECO:0000259" key="1">
    <source>
        <dbReference type="Pfam" id="PF03235"/>
    </source>
</evidence>